<dbReference type="GO" id="GO:0008270">
    <property type="term" value="F:zinc ion binding"/>
    <property type="evidence" value="ECO:0007669"/>
    <property type="project" value="UniProtKB-KW"/>
</dbReference>
<dbReference type="PANTHER" id="PTHR16515:SF57">
    <property type="entry name" value="ZINC FINGER PROTEIN 154-LIKE"/>
    <property type="match status" value="1"/>
</dbReference>
<feature type="domain" description="C2H2-type" evidence="13">
    <location>
        <begin position="612"/>
        <end position="639"/>
    </location>
</feature>
<dbReference type="SMART" id="SM00355">
    <property type="entry name" value="ZnF_C2H2"/>
    <property type="match status" value="9"/>
</dbReference>
<dbReference type="Pfam" id="PF13894">
    <property type="entry name" value="zf-C2H2_4"/>
    <property type="match status" value="1"/>
</dbReference>
<evidence type="ECO:0000256" key="1">
    <source>
        <dbReference type="ARBA" id="ARBA00004123"/>
    </source>
</evidence>
<name>A0A8C5FEF6_GADMO</name>
<feature type="domain" description="C2H2-type" evidence="13">
    <location>
        <begin position="494"/>
        <end position="521"/>
    </location>
</feature>
<dbReference type="OMA" id="PKVPSCQ"/>
<evidence type="ECO:0000256" key="8">
    <source>
        <dbReference type="ARBA" id="ARBA00023125"/>
    </source>
</evidence>
<keyword evidence="6" id="KW-0862">Zinc</keyword>
<comment type="subcellular location">
    <subcellularLocation>
        <location evidence="1">Nucleus</location>
    </subcellularLocation>
</comment>
<feature type="domain" description="C2H2-type" evidence="13">
    <location>
        <begin position="640"/>
        <end position="667"/>
    </location>
</feature>
<comment type="similarity">
    <text evidence="2">Belongs to the krueppel C2H2-type zinc-finger protein family.</text>
</comment>
<dbReference type="GO" id="GO:0010468">
    <property type="term" value="P:regulation of gene expression"/>
    <property type="evidence" value="ECO:0007669"/>
    <property type="project" value="TreeGrafter"/>
</dbReference>
<dbReference type="FunFam" id="3.30.160.60:FF:000446">
    <property type="entry name" value="Zinc finger protein"/>
    <property type="match status" value="2"/>
</dbReference>
<feature type="region of interest" description="Disordered" evidence="12">
    <location>
        <begin position="63"/>
        <end position="87"/>
    </location>
</feature>
<evidence type="ECO:0000256" key="6">
    <source>
        <dbReference type="ARBA" id="ARBA00022833"/>
    </source>
</evidence>
<feature type="compositionally biased region" description="Basic and acidic residues" evidence="12">
    <location>
        <begin position="855"/>
        <end position="870"/>
    </location>
</feature>
<dbReference type="FunFam" id="3.30.160.60:FF:001136">
    <property type="entry name" value="Zinc finger protein 408"/>
    <property type="match status" value="1"/>
</dbReference>
<evidence type="ECO:0000256" key="7">
    <source>
        <dbReference type="ARBA" id="ARBA00023015"/>
    </source>
</evidence>
<dbReference type="Gene3D" id="3.30.160.60">
    <property type="entry name" value="Classic Zinc Finger"/>
    <property type="match status" value="9"/>
</dbReference>
<dbReference type="Proteomes" id="UP000694546">
    <property type="component" value="Chromosome 14"/>
</dbReference>
<dbReference type="FunFam" id="3.30.160.60:FF:000849">
    <property type="entry name" value="Zinc finger protein 408"/>
    <property type="match status" value="2"/>
</dbReference>
<evidence type="ECO:0000256" key="9">
    <source>
        <dbReference type="ARBA" id="ARBA00023163"/>
    </source>
</evidence>
<dbReference type="GeneTree" id="ENSGT00930000151062"/>
<dbReference type="InterPro" id="IPR036236">
    <property type="entry name" value="Znf_C2H2_sf"/>
</dbReference>
<keyword evidence="5 11" id="KW-0863">Zinc-finger</keyword>
<keyword evidence="8" id="KW-0238">DNA-binding</keyword>
<feature type="region of interest" description="Disordered" evidence="12">
    <location>
        <begin position="201"/>
        <end position="287"/>
    </location>
</feature>
<dbReference type="GO" id="GO:0003677">
    <property type="term" value="F:DNA binding"/>
    <property type="evidence" value="ECO:0007669"/>
    <property type="project" value="UniProtKB-KW"/>
</dbReference>
<dbReference type="SUPFAM" id="SSF57667">
    <property type="entry name" value="beta-beta-alpha zinc fingers"/>
    <property type="match status" value="5"/>
</dbReference>
<feature type="domain" description="C2H2-type" evidence="13">
    <location>
        <begin position="668"/>
        <end position="695"/>
    </location>
</feature>
<feature type="region of interest" description="Disordered" evidence="12">
    <location>
        <begin position="777"/>
        <end position="877"/>
    </location>
</feature>
<dbReference type="FunFam" id="3.30.160.60:FF:002343">
    <property type="entry name" value="Zinc finger protein 33A"/>
    <property type="match status" value="1"/>
</dbReference>
<feature type="compositionally biased region" description="Basic and acidic residues" evidence="12">
    <location>
        <begin position="266"/>
        <end position="283"/>
    </location>
</feature>
<dbReference type="InterPro" id="IPR050331">
    <property type="entry name" value="Zinc_finger"/>
</dbReference>
<keyword evidence="3" id="KW-0479">Metal-binding</keyword>
<feature type="region of interest" description="Disordered" evidence="12">
    <location>
        <begin position="350"/>
        <end position="454"/>
    </location>
</feature>
<evidence type="ECO:0000256" key="12">
    <source>
        <dbReference type="SAM" id="MobiDB-lite"/>
    </source>
</evidence>
<feature type="compositionally biased region" description="Basic and acidic residues" evidence="12">
    <location>
        <begin position="239"/>
        <end position="251"/>
    </location>
</feature>
<keyword evidence="7" id="KW-0805">Transcription regulation</keyword>
<evidence type="ECO:0000256" key="4">
    <source>
        <dbReference type="ARBA" id="ARBA00022737"/>
    </source>
</evidence>
<dbReference type="FunFam" id="3.30.160.60:FF:000624">
    <property type="entry name" value="zinc finger protein 697"/>
    <property type="match status" value="1"/>
</dbReference>
<keyword evidence="15" id="KW-1185">Reference proteome</keyword>
<dbReference type="PANTHER" id="PTHR16515">
    <property type="entry name" value="PR DOMAIN ZINC FINGER PROTEIN"/>
    <property type="match status" value="1"/>
</dbReference>
<sequence>MASHDTPLGSSPLMALLSSLLPKGFAVGPSRVSEGRLGLWWVGRCLDVGTVLGREGDTEWSWIQSHEPDRDPPNRHPGGHDPAALDACPKGAQIYSTNAREETRGMTADEEVLLDKVFWISFASHTLCKARQNVEVCGGVSGGARLRVSQQIQTGSELLLYRCSAAGVTAAAPQSQSENHCAQNNTDLKIECMKQGLSSKGLSSRLTLKDEEEEEEELLEPSSVGIEEEVPGEIPQVKETTKEASQVKETPEEMSQVKETLGETSQTKETRGKEKNKNADEGLKSTPPVHYRRRRRGAEKMMAISADMSTDSQRLSAARTDAQTILNPEPHLSVPLDLVPGTITAAVETTNTAGEERPPVPAAESCDASGEPQAQEAHCVPVTERPTDPRPPSARAPVRTSSRLALKPRRVHSLLSHRGPGAGQPTDGQDDRRAAETDVQGPGEPATSGAGPVATETVSMETTGAADEVGSVAGETLLAGQSETFDVVARERRYQCSSCGKRFYQLCHLKKHQFTHSDTKPFCCDACGKSYTSVESYKAHQMSHRGERPFSCPHCEKSYGLKRDLREHMVLHTGERPYVCDLCGKAFARRPSLRLHRLHYCSSRLNEKSPKLQCPVCSKWLANSGSLRNHMKLHTGEKPHICQHCGQAFRQKGNLQDHQRLHSGEKPFPCSHCERRFSHKRELRRHMLSHTGEVFLCSYCGKALRDPHTLRAHERLHSGERPHRCQICGKGYILATKLRRHMESAHVKEKAFRCHCGASYTLRHSLLRHQARYKDCHRAEGDQGPAEGSEGAEATHPHPRPVWGRPKKRRRPEEEEEEEEDEEGEMEGDGDDGDEQEEGGASERRRGAGGGRMGKGSEEGGRRRPLEERGGGGQRAGLRRIRQAGGEAAGLGASPPHGGQHTVVYVQTVGGGGGGIDAGDGQSSAPLLLASEVLLQGAEHEHDMVEVVMSEGGEQCIVVHGQQMAGGLVILQGDGGACSVAQTVEIESG</sequence>
<dbReference type="FunFam" id="3.30.160.60:FF:000185">
    <property type="entry name" value="zinc finger protein 319"/>
    <property type="match status" value="1"/>
</dbReference>
<keyword evidence="9" id="KW-0804">Transcription</keyword>
<feature type="compositionally biased region" description="Acidic residues" evidence="12">
    <location>
        <begin position="814"/>
        <end position="840"/>
    </location>
</feature>
<evidence type="ECO:0000313" key="14">
    <source>
        <dbReference type="Ensembl" id="ENSGMOP00000030607.1"/>
    </source>
</evidence>
<dbReference type="PROSITE" id="PS00028">
    <property type="entry name" value="ZINC_FINGER_C2H2_1"/>
    <property type="match status" value="8"/>
</dbReference>
<evidence type="ECO:0000259" key="13">
    <source>
        <dbReference type="PROSITE" id="PS50157"/>
    </source>
</evidence>
<evidence type="ECO:0000313" key="15">
    <source>
        <dbReference type="Proteomes" id="UP000694546"/>
    </source>
</evidence>
<dbReference type="Ensembl" id="ENSGMOT00000069232.1">
    <property type="protein sequence ID" value="ENSGMOP00000030607.1"/>
    <property type="gene ID" value="ENSGMOG00000022500.1"/>
</dbReference>
<feature type="domain" description="C2H2-type" evidence="13">
    <location>
        <begin position="522"/>
        <end position="549"/>
    </location>
</feature>
<dbReference type="Pfam" id="PF00096">
    <property type="entry name" value="zf-C2H2"/>
    <property type="match status" value="5"/>
</dbReference>
<protein>
    <recommendedName>
        <fullName evidence="13">C2H2-type domain-containing protein</fullName>
    </recommendedName>
</protein>
<organism evidence="14 15">
    <name type="scientific">Gadus morhua</name>
    <name type="common">Atlantic cod</name>
    <dbReference type="NCBI Taxonomy" id="8049"/>
    <lineage>
        <taxon>Eukaryota</taxon>
        <taxon>Metazoa</taxon>
        <taxon>Chordata</taxon>
        <taxon>Craniata</taxon>
        <taxon>Vertebrata</taxon>
        <taxon>Euteleostomi</taxon>
        <taxon>Actinopterygii</taxon>
        <taxon>Neopterygii</taxon>
        <taxon>Teleostei</taxon>
        <taxon>Neoteleostei</taxon>
        <taxon>Acanthomorphata</taxon>
        <taxon>Zeiogadaria</taxon>
        <taxon>Gadariae</taxon>
        <taxon>Gadiformes</taxon>
        <taxon>Gadoidei</taxon>
        <taxon>Gadidae</taxon>
        <taxon>Gadus</taxon>
    </lineage>
</organism>
<reference evidence="14" key="2">
    <citation type="submission" date="2025-09" db="UniProtKB">
        <authorList>
            <consortium name="Ensembl"/>
        </authorList>
    </citation>
    <scope>IDENTIFICATION</scope>
</reference>
<accession>A0A8C5FEF6</accession>
<reference evidence="14" key="1">
    <citation type="submission" date="2025-08" db="UniProtKB">
        <authorList>
            <consortium name="Ensembl"/>
        </authorList>
    </citation>
    <scope>IDENTIFICATION</scope>
</reference>
<keyword evidence="4" id="KW-0677">Repeat</keyword>
<dbReference type="AlphaFoldDB" id="A0A8C5FEF6"/>
<feature type="domain" description="C2H2-type" evidence="13">
    <location>
        <begin position="550"/>
        <end position="577"/>
    </location>
</feature>
<dbReference type="GO" id="GO:0005634">
    <property type="term" value="C:nucleus"/>
    <property type="evidence" value="ECO:0007669"/>
    <property type="project" value="UniProtKB-SubCell"/>
</dbReference>
<dbReference type="PROSITE" id="PS50157">
    <property type="entry name" value="ZINC_FINGER_C2H2_2"/>
    <property type="match status" value="9"/>
</dbReference>
<keyword evidence="10" id="KW-0539">Nucleus</keyword>
<feature type="compositionally biased region" description="Acidic residues" evidence="12">
    <location>
        <begin position="210"/>
        <end position="219"/>
    </location>
</feature>
<evidence type="ECO:0000256" key="3">
    <source>
        <dbReference type="ARBA" id="ARBA00022723"/>
    </source>
</evidence>
<dbReference type="InterPro" id="IPR013087">
    <property type="entry name" value="Znf_C2H2_type"/>
</dbReference>
<evidence type="ECO:0000256" key="2">
    <source>
        <dbReference type="ARBA" id="ARBA00006991"/>
    </source>
</evidence>
<evidence type="ECO:0000256" key="11">
    <source>
        <dbReference type="PROSITE-ProRule" id="PRU00042"/>
    </source>
</evidence>
<evidence type="ECO:0000256" key="5">
    <source>
        <dbReference type="ARBA" id="ARBA00022771"/>
    </source>
</evidence>
<proteinExistence type="inferred from homology"/>
<feature type="domain" description="C2H2-type" evidence="13">
    <location>
        <begin position="578"/>
        <end position="609"/>
    </location>
</feature>
<evidence type="ECO:0000256" key="10">
    <source>
        <dbReference type="ARBA" id="ARBA00023242"/>
    </source>
</evidence>
<feature type="domain" description="C2H2-type" evidence="13">
    <location>
        <begin position="723"/>
        <end position="751"/>
    </location>
</feature>
<feature type="domain" description="C2H2-type" evidence="13">
    <location>
        <begin position="695"/>
        <end position="722"/>
    </location>
</feature>